<dbReference type="Pfam" id="PF22996">
    <property type="entry name" value="C2H2-2nd_BIRD-IDD"/>
    <property type="match status" value="1"/>
</dbReference>
<comment type="subcellular location">
    <subcellularLocation>
        <location evidence="1">Cell membrane</location>
        <topology evidence="1">Multi-pass membrane protein</topology>
    </subcellularLocation>
    <subcellularLocation>
        <location evidence="18">Membrane</location>
        <topology evidence="18">Multi-pass membrane protein</topology>
    </subcellularLocation>
</comment>
<dbReference type="EMBL" id="CAWUPB010000994">
    <property type="protein sequence ID" value="CAK7336013.1"/>
    <property type="molecule type" value="Genomic_DNA"/>
</dbReference>
<feature type="compositionally biased region" description="Basic and acidic residues" evidence="19">
    <location>
        <begin position="1315"/>
        <end position="1326"/>
    </location>
</feature>
<feature type="transmembrane region" description="Helical" evidence="18">
    <location>
        <begin position="371"/>
        <end position="398"/>
    </location>
</feature>
<keyword evidence="14" id="KW-0238">DNA-binding</keyword>
<dbReference type="InterPro" id="IPR055187">
    <property type="entry name" value="C2CH-3rd_BIRD-IDD"/>
</dbReference>
<evidence type="ECO:0000256" key="8">
    <source>
        <dbReference type="ARBA" id="ARBA00022771"/>
    </source>
</evidence>
<dbReference type="Gene3D" id="3.40.50.2000">
    <property type="entry name" value="Glycogen Phosphorylase B"/>
    <property type="match status" value="1"/>
</dbReference>
<dbReference type="SMART" id="SM00355">
    <property type="entry name" value="ZnF_C2H2"/>
    <property type="match status" value="3"/>
</dbReference>
<evidence type="ECO:0000259" key="20">
    <source>
        <dbReference type="PROSITE" id="PS50157"/>
    </source>
</evidence>
<evidence type="ECO:0000313" key="22">
    <source>
        <dbReference type="Proteomes" id="UP001314170"/>
    </source>
</evidence>
<organism evidence="21 22">
    <name type="scientific">Dovyalis caffra</name>
    <dbReference type="NCBI Taxonomy" id="77055"/>
    <lineage>
        <taxon>Eukaryota</taxon>
        <taxon>Viridiplantae</taxon>
        <taxon>Streptophyta</taxon>
        <taxon>Embryophyta</taxon>
        <taxon>Tracheophyta</taxon>
        <taxon>Spermatophyta</taxon>
        <taxon>Magnoliopsida</taxon>
        <taxon>eudicotyledons</taxon>
        <taxon>Gunneridae</taxon>
        <taxon>Pentapetalae</taxon>
        <taxon>rosids</taxon>
        <taxon>fabids</taxon>
        <taxon>Malpighiales</taxon>
        <taxon>Salicaceae</taxon>
        <taxon>Flacourtieae</taxon>
        <taxon>Dovyalis</taxon>
    </lineage>
</organism>
<keyword evidence="15 18" id="KW-0472">Membrane</keyword>
<reference evidence="21 22" key="1">
    <citation type="submission" date="2024-01" db="EMBL/GenBank/DDBJ databases">
        <authorList>
            <person name="Waweru B."/>
        </authorList>
    </citation>
    <scope>NUCLEOTIDE SEQUENCE [LARGE SCALE GENOMIC DNA]</scope>
</reference>
<comment type="caution">
    <text evidence="18">Lacks conserved residue(s) required for the propagation of feature annotation.</text>
</comment>
<evidence type="ECO:0000256" key="3">
    <source>
        <dbReference type="ARBA" id="ARBA00022448"/>
    </source>
</evidence>
<evidence type="ECO:0000256" key="4">
    <source>
        <dbReference type="ARBA" id="ARBA00022538"/>
    </source>
</evidence>
<dbReference type="GO" id="GO:0003677">
    <property type="term" value="F:DNA binding"/>
    <property type="evidence" value="ECO:0007669"/>
    <property type="project" value="UniProtKB-KW"/>
</dbReference>
<dbReference type="Proteomes" id="UP001314170">
    <property type="component" value="Unassembled WGS sequence"/>
</dbReference>
<evidence type="ECO:0000313" key="21">
    <source>
        <dbReference type="EMBL" id="CAK7336013.1"/>
    </source>
</evidence>
<feature type="compositionally biased region" description="Pro residues" evidence="19">
    <location>
        <begin position="825"/>
        <end position="838"/>
    </location>
</feature>
<comment type="similarity">
    <text evidence="2 18">Belongs to the HAK/KUP transporter (TC 2.A.72.3) family.</text>
</comment>
<evidence type="ECO:0000256" key="19">
    <source>
        <dbReference type="SAM" id="MobiDB-lite"/>
    </source>
</evidence>
<sequence>MAETNQVEIAEESQTTDVETKLKERKISWANLRRVDSLNLEAGRVSMSHGHTAKIDWMRTLSLAFQSIGVVYGDIGTSPLYVYASTFTDGTIHKNEDLLGVFSLIIYTIVLVPMIKYVFIVLRANDHGDGGTFALYSLICRYAKVSLIPNDQPEDSQLSNYKLDTPSNQLWRAQVIKEKMESSKTIKIILFLVTILGTSMVIGDGVLTPCISVLSAVSGIKSLGEDTVVGISIAILIVLFTVQRFGTDKVGFAFAPVIFLWFSFIGGIGLFNLFKHDLGVLRAFNPKYIIDYFKRNGKQGWISLGGVVLCITGTEAMFADLGHFSVRAIQISFSSIVFPALLAAYGGQAAYLTKFPNDVSDTFYKSTPDPLYWPMFVIAVAAAIIASQAMISGAFAIVSQSLSLNCFPRVKIVHTSAKYEGQVYIPEVNYMLMVACVIVTLAFRTTEKIGHAYGKQPGNSISAAQFGGYLPLALSLFLMMAMAIWHYVHRERYIYELRNKVSSEYIRQLAAKANMNQLPGIGLLYSELVQGIPPIFPHFISNIPSTHSVLVFVSIKSIPISKVALEERFLFRQIEPKEFRMFRCVVRYGYKDATEDPHEFERQLVEHLKEFIRHEYFINGGGNIESTFEPENFQHSTLPVEKDGKGKRSTTVHVEESLQQPNQSFRAPRVSSGSIQSIGTGIKSSNSSAGIASAPVAKGAEEEIQFVQKAMEKGVVYLLGETEVVAEPKSSWFKRLVVNHGYSFLRKNFREGEKFLAIPRARLLRSFIKVDCWIFSNFFVTFCKYNVNYVASRNFKTILIIPSNLSSNIPSSLHHPLLEIAELPSSPPPLQQPGPDPRFPSHKHHNQMAQGLENLISTRSQYPESRLPVCVVVDVMMDWTLEIFEKFEVPTIGFFTSGACSAAMEYAMWKMTRHLDGPAERAQRRGRILILEDFEEDEQFHSAGASQSSIGSPNPTENCDPDAEVVALSPRTLMATNRYICEVCHKGFQRDQNLQLHRRGHNLPWKLKQRQNTQVKKRVYICPEPTCVHHDPSRALGDLTGIKKHFCRKHGEKKWKCDKCSKRYAVQSDWKAHAKICGTREYRCDCGTIFSRKDSFVTHRAFCDALAEENYKVNQNLVATGGMLQNQAQELFSSSMPSSDACSNKSSVMNLTISGENSDSALRPLSLNSSGMMMSSNLNPRTSLPLACFSSLDGSNTSPMAIGSNYTSATALLQKAAVMGANISDNSIAPILLKGFTGYSTTSMNSSGSVPEGSSIVGSNIGPHAADMNGIYLGDTDMFDKNLDPGYPRNSVSRTGLFESPLLTDTENENAPRAQSREAYGEAAKK</sequence>
<dbReference type="InterPro" id="IPR055186">
    <property type="entry name" value="C2H2-2nd_BIRD-IDD"/>
</dbReference>
<keyword evidence="6" id="KW-0479">Metal-binding</keyword>
<evidence type="ECO:0000256" key="17">
    <source>
        <dbReference type="PROSITE-ProRule" id="PRU00042"/>
    </source>
</evidence>
<feature type="region of interest" description="Disordered" evidence="19">
    <location>
        <begin position="1284"/>
        <end position="1326"/>
    </location>
</feature>
<proteinExistence type="inferred from homology"/>
<keyword evidence="11 18" id="KW-1133">Transmembrane helix</keyword>
<keyword evidence="5 18" id="KW-0812">Transmembrane</keyword>
<dbReference type="InterPro" id="IPR003855">
    <property type="entry name" value="K+_transporter"/>
</dbReference>
<dbReference type="Gene3D" id="3.30.160.60">
    <property type="entry name" value="Classic Zinc Finger"/>
    <property type="match status" value="2"/>
</dbReference>
<evidence type="ECO:0000256" key="11">
    <source>
        <dbReference type="ARBA" id="ARBA00022989"/>
    </source>
</evidence>
<keyword evidence="22" id="KW-1185">Reference proteome</keyword>
<feature type="transmembrane region" description="Helical" evidence="18">
    <location>
        <begin position="104"/>
        <end position="122"/>
    </location>
</feature>
<keyword evidence="7" id="KW-0677">Repeat</keyword>
<feature type="transmembrane region" description="Helical" evidence="18">
    <location>
        <begin position="301"/>
        <end position="319"/>
    </location>
</feature>
<keyword evidence="9" id="KW-0862">Zinc</keyword>
<feature type="transmembrane region" description="Helical" evidence="18">
    <location>
        <begin position="466"/>
        <end position="488"/>
    </location>
</feature>
<gene>
    <name evidence="21" type="ORF">DCAF_LOCUS11017</name>
</gene>
<feature type="transmembrane region" description="Helical" evidence="18">
    <location>
        <begin position="252"/>
        <end position="274"/>
    </location>
</feature>
<dbReference type="InterPro" id="IPR055185">
    <property type="entry name" value="C2CH-4th_BIRD-IDD"/>
</dbReference>
<keyword evidence="10 18" id="KW-0630">Potassium</keyword>
<evidence type="ECO:0000256" key="16">
    <source>
        <dbReference type="ARBA" id="ARBA00023163"/>
    </source>
</evidence>
<keyword evidence="12" id="KW-0805">Transcription regulation</keyword>
<dbReference type="FunFam" id="3.30.160.60:FF:000131">
    <property type="entry name" value="protein indeterminate-domain 5, chloroplastic-like"/>
    <property type="match status" value="1"/>
</dbReference>
<feature type="transmembrane region" description="Helical" evidence="18">
    <location>
        <begin position="188"/>
        <end position="207"/>
    </location>
</feature>
<dbReference type="Pfam" id="PF22776">
    <property type="entry name" value="K_trans_C"/>
    <property type="match status" value="1"/>
</dbReference>
<evidence type="ECO:0000256" key="5">
    <source>
        <dbReference type="ARBA" id="ARBA00022692"/>
    </source>
</evidence>
<keyword evidence="4 18" id="KW-0633">Potassium transport</keyword>
<comment type="function">
    <text evidence="18">Potassium transporter.</text>
</comment>
<feature type="region of interest" description="Disordered" evidence="19">
    <location>
        <begin position="825"/>
        <end position="844"/>
    </location>
</feature>
<evidence type="ECO:0000256" key="1">
    <source>
        <dbReference type="ARBA" id="ARBA00004651"/>
    </source>
</evidence>
<dbReference type="PROSITE" id="PS50157">
    <property type="entry name" value="ZINC_FINGER_C2H2_2"/>
    <property type="match status" value="1"/>
</dbReference>
<evidence type="ECO:0000256" key="6">
    <source>
        <dbReference type="ARBA" id="ARBA00022723"/>
    </source>
</evidence>
<evidence type="ECO:0000256" key="15">
    <source>
        <dbReference type="ARBA" id="ARBA00023136"/>
    </source>
</evidence>
<dbReference type="InterPro" id="IPR053952">
    <property type="entry name" value="K_trans_C"/>
</dbReference>
<keyword evidence="16" id="KW-0804">Transcription</keyword>
<keyword evidence="8 17" id="KW-0863">Zinc-finger</keyword>
<name>A0AAV1RKX8_9ROSI</name>
<dbReference type="Pfam" id="PF02705">
    <property type="entry name" value="K_trans"/>
    <property type="match status" value="1"/>
</dbReference>
<dbReference type="PROSITE" id="PS00028">
    <property type="entry name" value="ZINC_FINGER_C2H2_1"/>
    <property type="match status" value="1"/>
</dbReference>
<evidence type="ECO:0000256" key="9">
    <source>
        <dbReference type="ARBA" id="ARBA00022833"/>
    </source>
</evidence>
<keyword evidence="13 18" id="KW-0406">Ion transport</keyword>
<evidence type="ECO:0000256" key="7">
    <source>
        <dbReference type="ARBA" id="ARBA00022737"/>
    </source>
</evidence>
<feature type="transmembrane region" description="Helical" evidence="18">
    <location>
        <begin position="63"/>
        <end position="84"/>
    </location>
</feature>
<evidence type="ECO:0000256" key="12">
    <source>
        <dbReference type="ARBA" id="ARBA00023015"/>
    </source>
</evidence>
<dbReference type="InterPro" id="IPR013087">
    <property type="entry name" value="Znf_C2H2_type"/>
</dbReference>
<dbReference type="NCBIfam" id="TIGR00794">
    <property type="entry name" value="kup"/>
    <property type="match status" value="1"/>
</dbReference>
<protein>
    <recommendedName>
        <fullName evidence="18">Potassium transporter</fullName>
    </recommendedName>
</protein>
<evidence type="ECO:0000256" key="10">
    <source>
        <dbReference type="ARBA" id="ARBA00022958"/>
    </source>
</evidence>
<accession>A0AAV1RKX8</accession>
<dbReference type="PANTHER" id="PTHR30540">
    <property type="entry name" value="OSMOTIC STRESS POTASSIUM TRANSPORTER"/>
    <property type="match status" value="1"/>
</dbReference>
<comment type="caution">
    <text evidence="21">The sequence shown here is derived from an EMBL/GenBank/DDBJ whole genome shotgun (WGS) entry which is preliminary data.</text>
</comment>
<dbReference type="SUPFAM" id="SSF57667">
    <property type="entry name" value="beta-beta-alpha zinc fingers"/>
    <property type="match status" value="1"/>
</dbReference>
<feature type="transmembrane region" description="Helical" evidence="18">
    <location>
        <begin position="331"/>
        <end position="351"/>
    </location>
</feature>
<dbReference type="FunFam" id="3.30.160.60:FF:000554">
    <property type="entry name" value="protein indeterminate-domain 12-like"/>
    <property type="match status" value="1"/>
</dbReference>
<evidence type="ECO:0000256" key="2">
    <source>
        <dbReference type="ARBA" id="ARBA00008440"/>
    </source>
</evidence>
<dbReference type="Pfam" id="PF22995">
    <property type="entry name" value="C2CH-3rd_BIRD-IDD"/>
    <property type="match status" value="1"/>
</dbReference>
<dbReference type="InterPro" id="IPR036236">
    <property type="entry name" value="Znf_C2H2_sf"/>
</dbReference>
<dbReference type="PANTHER" id="PTHR30540:SF94">
    <property type="entry name" value="POTASSIUM TRANSPORTER 5"/>
    <property type="match status" value="1"/>
</dbReference>
<dbReference type="Pfam" id="PF22992">
    <property type="entry name" value="C2CH-4th_BIRD-IDD"/>
    <property type="match status" value="1"/>
</dbReference>
<dbReference type="GO" id="GO:0006355">
    <property type="term" value="P:regulation of DNA-templated transcription"/>
    <property type="evidence" value="ECO:0007669"/>
    <property type="project" value="UniProtKB-ARBA"/>
</dbReference>
<feature type="transmembrane region" description="Helical" evidence="18">
    <location>
        <begin position="428"/>
        <end position="446"/>
    </location>
</feature>
<evidence type="ECO:0000256" key="13">
    <source>
        <dbReference type="ARBA" id="ARBA00023065"/>
    </source>
</evidence>
<dbReference type="InterPro" id="IPR053951">
    <property type="entry name" value="K_trans_N"/>
</dbReference>
<dbReference type="GO" id="GO:0005886">
    <property type="term" value="C:plasma membrane"/>
    <property type="evidence" value="ECO:0007669"/>
    <property type="project" value="UniProtKB-SubCell"/>
</dbReference>
<dbReference type="SUPFAM" id="SSF53756">
    <property type="entry name" value="UDP-Glycosyltransferase/glycogen phosphorylase"/>
    <property type="match status" value="1"/>
</dbReference>
<dbReference type="GO" id="GO:0008270">
    <property type="term" value="F:zinc ion binding"/>
    <property type="evidence" value="ECO:0007669"/>
    <property type="project" value="UniProtKB-KW"/>
</dbReference>
<keyword evidence="3" id="KW-0813">Transport</keyword>
<feature type="domain" description="C2H2-type" evidence="20">
    <location>
        <begin position="979"/>
        <end position="1001"/>
    </location>
</feature>
<dbReference type="GO" id="GO:0015079">
    <property type="term" value="F:potassium ion transmembrane transporter activity"/>
    <property type="evidence" value="ECO:0007669"/>
    <property type="project" value="UniProtKB-UniRule"/>
</dbReference>
<evidence type="ECO:0000256" key="18">
    <source>
        <dbReference type="RuleBase" id="RU321113"/>
    </source>
</evidence>
<evidence type="ECO:0000256" key="14">
    <source>
        <dbReference type="ARBA" id="ARBA00023125"/>
    </source>
</evidence>